<proteinExistence type="predicted"/>
<organism evidence="1 2">
    <name type="scientific">Dreissena polymorpha</name>
    <name type="common">Zebra mussel</name>
    <name type="synonym">Mytilus polymorpha</name>
    <dbReference type="NCBI Taxonomy" id="45954"/>
    <lineage>
        <taxon>Eukaryota</taxon>
        <taxon>Metazoa</taxon>
        <taxon>Spiralia</taxon>
        <taxon>Lophotrochozoa</taxon>
        <taxon>Mollusca</taxon>
        <taxon>Bivalvia</taxon>
        <taxon>Autobranchia</taxon>
        <taxon>Heteroconchia</taxon>
        <taxon>Euheterodonta</taxon>
        <taxon>Imparidentia</taxon>
        <taxon>Neoheterodontei</taxon>
        <taxon>Myida</taxon>
        <taxon>Dreissenoidea</taxon>
        <taxon>Dreissenidae</taxon>
        <taxon>Dreissena</taxon>
    </lineage>
</organism>
<protein>
    <submittedName>
        <fullName evidence="1">Uncharacterized protein</fullName>
    </submittedName>
</protein>
<gene>
    <name evidence="1" type="ORF">DPMN_072118</name>
</gene>
<reference evidence="1" key="1">
    <citation type="journal article" date="2019" name="bioRxiv">
        <title>The Genome of the Zebra Mussel, Dreissena polymorpha: A Resource for Invasive Species Research.</title>
        <authorList>
            <person name="McCartney M.A."/>
            <person name="Auch B."/>
            <person name="Kono T."/>
            <person name="Mallez S."/>
            <person name="Zhang Y."/>
            <person name="Obille A."/>
            <person name="Becker A."/>
            <person name="Abrahante J.E."/>
            <person name="Garbe J."/>
            <person name="Badalamenti J.P."/>
            <person name="Herman A."/>
            <person name="Mangelson H."/>
            <person name="Liachko I."/>
            <person name="Sullivan S."/>
            <person name="Sone E.D."/>
            <person name="Koren S."/>
            <person name="Silverstein K.A.T."/>
            <person name="Beckman K.B."/>
            <person name="Gohl D.M."/>
        </authorList>
    </citation>
    <scope>NUCLEOTIDE SEQUENCE</scope>
    <source>
        <strain evidence="1">Duluth1</strain>
        <tissue evidence="1">Whole animal</tissue>
    </source>
</reference>
<accession>A0A9D3Z3H7</accession>
<dbReference type="EMBL" id="JAIWYP010000014">
    <property type="protein sequence ID" value="KAH3712418.1"/>
    <property type="molecule type" value="Genomic_DNA"/>
</dbReference>
<evidence type="ECO:0000313" key="1">
    <source>
        <dbReference type="EMBL" id="KAH3712418.1"/>
    </source>
</evidence>
<dbReference type="Proteomes" id="UP000828390">
    <property type="component" value="Unassembled WGS sequence"/>
</dbReference>
<reference evidence="1" key="2">
    <citation type="submission" date="2020-11" db="EMBL/GenBank/DDBJ databases">
        <authorList>
            <person name="McCartney M.A."/>
            <person name="Auch B."/>
            <person name="Kono T."/>
            <person name="Mallez S."/>
            <person name="Becker A."/>
            <person name="Gohl D.M."/>
            <person name="Silverstein K.A.T."/>
            <person name="Koren S."/>
            <person name="Bechman K.B."/>
            <person name="Herman A."/>
            <person name="Abrahante J.E."/>
            <person name="Garbe J."/>
        </authorList>
    </citation>
    <scope>NUCLEOTIDE SEQUENCE</scope>
    <source>
        <strain evidence="1">Duluth1</strain>
        <tissue evidence="1">Whole animal</tissue>
    </source>
</reference>
<dbReference type="AlphaFoldDB" id="A0A9D3Z3H7"/>
<comment type="caution">
    <text evidence="1">The sequence shown here is derived from an EMBL/GenBank/DDBJ whole genome shotgun (WGS) entry which is preliminary data.</text>
</comment>
<evidence type="ECO:0000313" key="2">
    <source>
        <dbReference type="Proteomes" id="UP000828390"/>
    </source>
</evidence>
<sequence length="53" mass="6149">MFLGDHHGLIEFTRLLKAHVEDLISEYGVIAVEARLYTEDPHSYRLKSTVVYD</sequence>
<keyword evidence="2" id="KW-1185">Reference proteome</keyword>
<name>A0A9D3Z3H7_DREPO</name>